<dbReference type="Pfam" id="PF00004">
    <property type="entry name" value="AAA"/>
    <property type="match status" value="1"/>
</dbReference>
<evidence type="ECO:0000256" key="13">
    <source>
        <dbReference type="ARBA" id="ARBA00023136"/>
    </source>
</evidence>
<evidence type="ECO:0000256" key="12">
    <source>
        <dbReference type="ARBA" id="ARBA00023049"/>
    </source>
</evidence>
<dbReference type="EMBL" id="CP017037">
    <property type="protein sequence ID" value="AOH39253.1"/>
    <property type="molecule type" value="Genomic_DNA"/>
</dbReference>
<comment type="subcellular location">
    <subcellularLocation>
        <location evidence="15">Cell membrane</location>
        <topology evidence="15">Multi-pass membrane protein</topology>
        <orientation evidence="15">Cytoplasmic side</orientation>
    </subcellularLocation>
    <subcellularLocation>
        <location evidence="1">Membrane</location>
    </subcellularLocation>
</comment>
<dbReference type="PANTHER" id="PTHR23076">
    <property type="entry name" value="METALLOPROTEASE M41 FTSH"/>
    <property type="match status" value="1"/>
</dbReference>
<dbReference type="InterPro" id="IPR011546">
    <property type="entry name" value="Pept_M41_FtsH_extracell"/>
</dbReference>
<dbReference type="PROSITE" id="PS00674">
    <property type="entry name" value="AAA"/>
    <property type="match status" value="1"/>
</dbReference>
<dbReference type="GO" id="GO:0005886">
    <property type="term" value="C:plasma membrane"/>
    <property type="evidence" value="ECO:0007669"/>
    <property type="project" value="UniProtKB-SubCell"/>
</dbReference>
<dbReference type="Proteomes" id="UP000094757">
    <property type="component" value="Chromosome"/>
</dbReference>
<accession>A0A1B3WE25</accession>
<keyword evidence="18" id="KW-0132">Cell division</keyword>
<feature type="binding site" evidence="15">
    <location>
        <position position="416"/>
    </location>
    <ligand>
        <name>Zn(2+)</name>
        <dbReference type="ChEBI" id="CHEBI:29105"/>
        <note>catalytic</note>
    </ligand>
</feature>
<dbReference type="Pfam" id="PF17862">
    <property type="entry name" value="AAA_lid_3"/>
    <property type="match status" value="1"/>
</dbReference>
<dbReference type="GO" id="GO:0030163">
    <property type="term" value="P:protein catabolic process"/>
    <property type="evidence" value="ECO:0007669"/>
    <property type="project" value="UniProtKB-UniRule"/>
</dbReference>
<comment type="similarity">
    <text evidence="2 15">In the C-terminal section; belongs to the peptidase M41 family.</text>
</comment>
<dbReference type="Gene3D" id="3.30.720.210">
    <property type="match status" value="1"/>
</dbReference>
<dbReference type="InterPro" id="IPR041569">
    <property type="entry name" value="AAA_lid_3"/>
</dbReference>
<dbReference type="InterPro" id="IPR003959">
    <property type="entry name" value="ATPase_AAA_core"/>
</dbReference>
<gene>
    <name evidence="15" type="primary">ftsH</name>
    <name evidence="18" type="ORF">BCB69_04340</name>
</gene>
<dbReference type="InterPro" id="IPR037219">
    <property type="entry name" value="Peptidase_M41-like"/>
</dbReference>
<keyword evidence="8 15" id="KW-0378">Hydrolase</keyword>
<sequence>MRKFIKNVALYVLVITIVITVFNTFVNPQSKRSEITYSSFVTQVNNKNVESVIMTEESVVGKLKDGTEFATYLPNDTGTLLNKLTDNGVSVTVRPPEQPSWWMGLLSSVLPILILVGVWFWIMNQTQGGGGRVMNFGKSKAKMTDEGRVKVTFKDVAGEDEAKAELSEVVDFLKNPSRYTALGAKIPKGTLLVGPPGTGKTLLAKAVAGEAKVPFFSISGSDFVEMFVGVGASRVRDLFVQAKKNAPCIVFIDEIDAVGRQRGSGLGGGHDEREQTLNQLLVEMDGFSANEGIITLAATNRPDILDPALLRPGRFDRRVVVGRPDLAGRIAILKVHAKNKPIDPEVDFNTIAKKVPGFTGADLANLLNEAALLAARANRKVITMVDLEEASEKVAYGPERKSHKVSEQEKKLTAYHESGHAIMATVLEHADNVHKVTIIPRGQAGGYTMMLPHEEVNFITKSHLLAQIRVALGGRCAEEIIFNEISSGASNDLQQVTNILRKMIMEWGMSNRLGPMVFGEHQEQIFLGKQLGSERNYGEAVATMIDEEFHKYLDEAYQDTIRILNENIEVLHAMAKALMEVETINSEQVMNLFKYHSIHAPEKVVVENMSEEELLEQE</sequence>
<evidence type="ECO:0000256" key="2">
    <source>
        <dbReference type="ARBA" id="ARBA00010044"/>
    </source>
</evidence>
<evidence type="ECO:0000259" key="17">
    <source>
        <dbReference type="SMART" id="SM00382"/>
    </source>
</evidence>
<keyword evidence="18" id="KW-0131">Cell cycle</keyword>
<keyword evidence="12 15" id="KW-0482">Metalloprotease</keyword>
<evidence type="ECO:0000256" key="4">
    <source>
        <dbReference type="ARBA" id="ARBA00022670"/>
    </source>
</evidence>
<dbReference type="GO" id="GO:0005524">
    <property type="term" value="F:ATP binding"/>
    <property type="evidence" value="ECO:0007669"/>
    <property type="project" value="UniProtKB-UniRule"/>
</dbReference>
<dbReference type="InterPro" id="IPR003593">
    <property type="entry name" value="AAA+_ATPase"/>
</dbReference>
<evidence type="ECO:0000256" key="8">
    <source>
        <dbReference type="ARBA" id="ARBA00022801"/>
    </source>
</evidence>
<feature type="binding site" evidence="15">
    <location>
        <position position="492"/>
    </location>
    <ligand>
        <name>Zn(2+)</name>
        <dbReference type="ChEBI" id="CHEBI:29105"/>
        <note>catalytic</note>
    </ligand>
</feature>
<name>A0A1B3WE25_9FIRM</name>
<dbReference type="PANTHER" id="PTHR23076:SF97">
    <property type="entry name" value="ATP-DEPENDENT ZINC METALLOPROTEASE YME1L1"/>
    <property type="match status" value="1"/>
</dbReference>
<keyword evidence="10 15" id="KW-0067">ATP-binding</keyword>
<dbReference type="NCBIfam" id="TIGR01241">
    <property type="entry name" value="FtsH_fam"/>
    <property type="match status" value="1"/>
</dbReference>
<dbReference type="FunFam" id="1.20.58.760:FF:000001">
    <property type="entry name" value="ATP-dependent zinc metalloprotease FtsH"/>
    <property type="match status" value="1"/>
</dbReference>
<dbReference type="InterPro" id="IPR000642">
    <property type="entry name" value="Peptidase_M41"/>
</dbReference>
<dbReference type="GO" id="GO:0016887">
    <property type="term" value="F:ATP hydrolysis activity"/>
    <property type="evidence" value="ECO:0007669"/>
    <property type="project" value="UniProtKB-UniRule"/>
</dbReference>
<keyword evidence="6 15" id="KW-0479">Metal-binding</keyword>
<comment type="similarity">
    <text evidence="16">Belongs to the AAA ATPase family.</text>
</comment>
<dbReference type="GO" id="GO:0004222">
    <property type="term" value="F:metalloendopeptidase activity"/>
    <property type="evidence" value="ECO:0007669"/>
    <property type="project" value="InterPro"/>
</dbReference>
<dbReference type="GO" id="GO:0008270">
    <property type="term" value="F:zinc ion binding"/>
    <property type="evidence" value="ECO:0007669"/>
    <property type="project" value="UniProtKB-UniRule"/>
</dbReference>
<dbReference type="SUPFAM" id="SSF140990">
    <property type="entry name" value="FtsH protease domain-like"/>
    <property type="match status" value="1"/>
</dbReference>
<dbReference type="AlphaFoldDB" id="A0A1B3WE25"/>
<dbReference type="STRING" id="39950.BCB69_04340"/>
<dbReference type="GO" id="GO:0004176">
    <property type="term" value="F:ATP-dependent peptidase activity"/>
    <property type="evidence" value="ECO:0007669"/>
    <property type="project" value="InterPro"/>
</dbReference>
<evidence type="ECO:0000256" key="16">
    <source>
        <dbReference type="RuleBase" id="RU003651"/>
    </source>
</evidence>
<dbReference type="SUPFAM" id="SSF52540">
    <property type="entry name" value="P-loop containing nucleoside triphosphate hydrolases"/>
    <property type="match status" value="1"/>
</dbReference>
<keyword evidence="13 15" id="KW-0472">Membrane</keyword>
<dbReference type="Pfam" id="PF06480">
    <property type="entry name" value="FtsH_ext"/>
    <property type="match status" value="1"/>
</dbReference>
<dbReference type="EC" id="3.4.24.-" evidence="15"/>
<evidence type="ECO:0000256" key="1">
    <source>
        <dbReference type="ARBA" id="ARBA00004370"/>
    </source>
</evidence>
<evidence type="ECO:0000313" key="18">
    <source>
        <dbReference type="EMBL" id="AOH39253.1"/>
    </source>
</evidence>
<keyword evidence="5 15" id="KW-0812">Transmembrane</keyword>
<feature type="active site" evidence="15">
    <location>
        <position position="417"/>
    </location>
</feature>
<protein>
    <recommendedName>
        <fullName evidence="15">ATP-dependent zinc metalloprotease FtsH</fullName>
        <ecNumber evidence="15">3.4.24.-</ecNumber>
    </recommendedName>
</protein>
<evidence type="ECO:0000256" key="10">
    <source>
        <dbReference type="ARBA" id="ARBA00022840"/>
    </source>
</evidence>
<evidence type="ECO:0000256" key="9">
    <source>
        <dbReference type="ARBA" id="ARBA00022833"/>
    </source>
</evidence>
<evidence type="ECO:0000256" key="14">
    <source>
        <dbReference type="ARBA" id="ARBA00061570"/>
    </source>
</evidence>
<comment type="subunit">
    <text evidence="15">Homohexamer.</text>
</comment>
<feature type="transmembrane region" description="Helical" evidence="15">
    <location>
        <begin position="7"/>
        <end position="26"/>
    </location>
</feature>
<dbReference type="SMART" id="SM00382">
    <property type="entry name" value="AAA"/>
    <property type="match status" value="1"/>
</dbReference>
<keyword evidence="4 15" id="KW-0645">Protease</keyword>
<keyword evidence="7 15" id="KW-0547">Nucleotide-binding</keyword>
<dbReference type="Gene3D" id="1.20.58.760">
    <property type="entry name" value="Peptidase M41"/>
    <property type="match status" value="1"/>
</dbReference>
<dbReference type="CDD" id="cd19501">
    <property type="entry name" value="RecA-like_FtsH"/>
    <property type="match status" value="1"/>
</dbReference>
<dbReference type="FunFam" id="3.40.50.300:FF:000001">
    <property type="entry name" value="ATP-dependent zinc metalloprotease FtsH"/>
    <property type="match status" value="1"/>
</dbReference>
<evidence type="ECO:0000256" key="7">
    <source>
        <dbReference type="ARBA" id="ARBA00022741"/>
    </source>
</evidence>
<dbReference type="HAMAP" id="MF_01458">
    <property type="entry name" value="FtsH"/>
    <property type="match status" value="1"/>
</dbReference>
<dbReference type="GO" id="GO:0006508">
    <property type="term" value="P:proteolysis"/>
    <property type="evidence" value="ECO:0007669"/>
    <property type="project" value="UniProtKB-KW"/>
</dbReference>
<reference evidence="19" key="1">
    <citation type="submission" date="2016-08" db="EMBL/GenBank/DDBJ databases">
        <authorList>
            <person name="Holder M.E."/>
            <person name="Ajami N.J."/>
            <person name="Petrosino J.F."/>
        </authorList>
    </citation>
    <scope>NUCLEOTIDE SEQUENCE [LARGE SCALE GENOMIC DNA]</scope>
    <source>
        <strain evidence="19">F0677</strain>
    </source>
</reference>
<keyword evidence="11 15" id="KW-1133">Transmembrane helix</keyword>
<comment type="function">
    <text evidence="15">Acts as a processive, ATP-dependent zinc metallopeptidase for both cytoplasmic and membrane proteins. Plays a role in the quality control of integral membrane proteins.</text>
</comment>
<evidence type="ECO:0000256" key="6">
    <source>
        <dbReference type="ARBA" id="ARBA00022723"/>
    </source>
</evidence>
<proteinExistence type="inferred from homology"/>
<comment type="cofactor">
    <cofactor evidence="15">
        <name>Zn(2+)</name>
        <dbReference type="ChEBI" id="CHEBI:29105"/>
    </cofactor>
    <text evidence="15">Binds 1 zinc ion per subunit.</text>
</comment>
<evidence type="ECO:0000256" key="11">
    <source>
        <dbReference type="ARBA" id="ARBA00022989"/>
    </source>
</evidence>
<feature type="transmembrane region" description="Helical" evidence="15">
    <location>
        <begin position="101"/>
        <end position="122"/>
    </location>
</feature>
<dbReference type="InterPro" id="IPR005936">
    <property type="entry name" value="FtsH"/>
</dbReference>
<feature type="domain" description="AAA+ ATPase" evidence="17">
    <location>
        <begin position="186"/>
        <end position="325"/>
    </location>
</feature>
<keyword evidence="9 15" id="KW-0862">Zinc</keyword>
<dbReference type="GO" id="GO:0051301">
    <property type="term" value="P:cell division"/>
    <property type="evidence" value="ECO:0007669"/>
    <property type="project" value="UniProtKB-KW"/>
</dbReference>
<dbReference type="Gene3D" id="1.10.8.60">
    <property type="match status" value="1"/>
</dbReference>
<dbReference type="InterPro" id="IPR003960">
    <property type="entry name" value="ATPase_AAA_CS"/>
</dbReference>
<feature type="binding site" evidence="15">
    <location>
        <position position="420"/>
    </location>
    <ligand>
        <name>Zn(2+)</name>
        <dbReference type="ChEBI" id="CHEBI:29105"/>
        <note>catalytic</note>
    </ligand>
</feature>
<evidence type="ECO:0000256" key="3">
    <source>
        <dbReference type="ARBA" id="ARBA00022475"/>
    </source>
</evidence>
<evidence type="ECO:0000313" key="19">
    <source>
        <dbReference type="Proteomes" id="UP000094757"/>
    </source>
</evidence>
<dbReference type="RefSeq" id="WP_069177116.1">
    <property type="nucleotide sequence ID" value="NZ_CP017037.1"/>
</dbReference>
<evidence type="ECO:0000256" key="5">
    <source>
        <dbReference type="ARBA" id="ARBA00022692"/>
    </source>
</evidence>
<organism evidence="18 19">
    <name type="scientific">Dialister pneumosintes</name>
    <dbReference type="NCBI Taxonomy" id="39950"/>
    <lineage>
        <taxon>Bacteria</taxon>
        <taxon>Bacillati</taxon>
        <taxon>Bacillota</taxon>
        <taxon>Negativicutes</taxon>
        <taxon>Veillonellales</taxon>
        <taxon>Veillonellaceae</taxon>
        <taxon>Dialister</taxon>
    </lineage>
</organism>
<dbReference type="KEGG" id="dpn:BCB69_04340"/>
<dbReference type="Gene3D" id="3.40.50.300">
    <property type="entry name" value="P-loop containing nucleotide triphosphate hydrolases"/>
    <property type="match status" value="1"/>
</dbReference>
<evidence type="ECO:0000256" key="15">
    <source>
        <dbReference type="HAMAP-Rule" id="MF_01458"/>
    </source>
</evidence>
<comment type="similarity">
    <text evidence="14 15">In the central section; belongs to the AAA ATPase family.</text>
</comment>
<dbReference type="FunFam" id="1.10.8.60:FF:000001">
    <property type="entry name" value="ATP-dependent zinc metalloprotease FtsH"/>
    <property type="match status" value="1"/>
</dbReference>
<dbReference type="Pfam" id="PF01434">
    <property type="entry name" value="Peptidase_M41"/>
    <property type="match status" value="1"/>
</dbReference>
<keyword evidence="3 15" id="KW-1003">Cell membrane</keyword>
<feature type="binding site" evidence="15">
    <location>
        <begin position="194"/>
        <end position="201"/>
    </location>
    <ligand>
        <name>ATP</name>
        <dbReference type="ChEBI" id="CHEBI:30616"/>
    </ligand>
</feature>
<dbReference type="InterPro" id="IPR027417">
    <property type="entry name" value="P-loop_NTPase"/>
</dbReference>